<dbReference type="GO" id="GO:0046872">
    <property type="term" value="F:metal ion binding"/>
    <property type="evidence" value="ECO:0007669"/>
    <property type="project" value="InterPro"/>
</dbReference>
<dbReference type="Gene3D" id="1.20.1090.10">
    <property type="entry name" value="Dehydroquinate synthase-like - alpha domain"/>
    <property type="match status" value="1"/>
</dbReference>
<evidence type="ECO:0000256" key="1">
    <source>
        <dbReference type="ARBA" id="ARBA00007358"/>
    </source>
</evidence>
<organism evidence="7 8">
    <name type="scientific">Cryobacterium shii</name>
    <dbReference type="NCBI Taxonomy" id="1259235"/>
    <lineage>
        <taxon>Bacteria</taxon>
        <taxon>Bacillati</taxon>
        <taxon>Actinomycetota</taxon>
        <taxon>Actinomycetes</taxon>
        <taxon>Micrococcales</taxon>
        <taxon>Microbacteriaceae</taxon>
        <taxon>Cryobacterium</taxon>
    </lineage>
</organism>
<evidence type="ECO:0000256" key="3">
    <source>
        <dbReference type="ARBA" id="ARBA00023027"/>
    </source>
</evidence>
<dbReference type="Proteomes" id="UP000297403">
    <property type="component" value="Unassembled WGS sequence"/>
</dbReference>
<feature type="region of interest" description="Disordered" evidence="4">
    <location>
        <begin position="1"/>
        <end position="32"/>
    </location>
</feature>
<dbReference type="InterPro" id="IPR034786">
    <property type="entry name" value="MAR"/>
</dbReference>
<dbReference type="GO" id="GO:0004022">
    <property type="term" value="F:alcohol dehydrogenase (NAD+) activity"/>
    <property type="evidence" value="ECO:0007669"/>
    <property type="project" value="TreeGrafter"/>
</dbReference>
<evidence type="ECO:0000256" key="2">
    <source>
        <dbReference type="ARBA" id="ARBA00023002"/>
    </source>
</evidence>
<keyword evidence="2" id="KW-0560">Oxidoreductase</keyword>
<evidence type="ECO:0000256" key="4">
    <source>
        <dbReference type="SAM" id="MobiDB-lite"/>
    </source>
</evidence>
<dbReference type="PANTHER" id="PTHR11496">
    <property type="entry name" value="ALCOHOL DEHYDROGENASE"/>
    <property type="match status" value="1"/>
</dbReference>
<feature type="domain" description="Fe-containing alcohol dehydrogenase-like C-terminal" evidence="6">
    <location>
        <begin position="216"/>
        <end position="418"/>
    </location>
</feature>
<dbReference type="SUPFAM" id="SSF56796">
    <property type="entry name" value="Dehydroquinate synthase-like"/>
    <property type="match status" value="1"/>
</dbReference>
<reference evidence="7 8" key="1">
    <citation type="submission" date="2019-03" db="EMBL/GenBank/DDBJ databases">
        <title>Genomics of glacier-inhabiting Cryobacterium strains.</title>
        <authorList>
            <person name="Liu Q."/>
            <person name="Xin Y.-H."/>
        </authorList>
    </citation>
    <scope>NUCLEOTIDE SEQUENCE [LARGE SCALE GENOMIC DNA]</scope>
    <source>
        <strain evidence="8">TMT1-22</strain>
    </source>
</reference>
<proteinExistence type="inferred from homology"/>
<dbReference type="PANTHER" id="PTHR11496:SF102">
    <property type="entry name" value="ALCOHOL DEHYDROGENASE 4"/>
    <property type="match status" value="1"/>
</dbReference>
<keyword evidence="3" id="KW-0520">NAD</keyword>
<comment type="similarity">
    <text evidence="1">Belongs to the iron-containing alcohol dehydrogenase family.</text>
</comment>
<feature type="compositionally biased region" description="Low complexity" evidence="4">
    <location>
        <begin position="60"/>
        <end position="80"/>
    </location>
</feature>
<dbReference type="Gene3D" id="3.40.50.1970">
    <property type="match status" value="1"/>
</dbReference>
<feature type="compositionally biased region" description="Pro residues" evidence="4">
    <location>
        <begin position="1"/>
        <end position="29"/>
    </location>
</feature>
<accession>A0AAQ2C563</accession>
<dbReference type="EMBL" id="SOFY01000062">
    <property type="protein sequence ID" value="TFC44670.1"/>
    <property type="molecule type" value="Genomic_DNA"/>
</dbReference>
<dbReference type="Pfam" id="PF00465">
    <property type="entry name" value="Fe-ADH"/>
    <property type="match status" value="1"/>
</dbReference>
<dbReference type="InterPro" id="IPR001670">
    <property type="entry name" value="ADH_Fe/GldA"/>
</dbReference>
<keyword evidence="8" id="KW-1185">Reference proteome</keyword>
<name>A0AAQ2C563_9MICO</name>
<dbReference type="AlphaFoldDB" id="A0AAQ2C563"/>
<dbReference type="InterPro" id="IPR056798">
    <property type="entry name" value="ADH_Fe_C"/>
</dbReference>
<dbReference type="InterPro" id="IPR039697">
    <property type="entry name" value="Alcohol_dehydrogenase_Fe"/>
</dbReference>
<evidence type="ECO:0000259" key="5">
    <source>
        <dbReference type="Pfam" id="PF00465"/>
    </source>
</evidence>
<protein>
    <submittedName>
        <fullName evidence="7">Maleylacetate reductase</fullName>
    </submittedName>
</protein>
<dbReference type="Pfam" id="PF25137">
    <property type="entry name" value="ADH_Fe_C"/>
    <property type="match status" value="1"/>
</dbReference>
<feature type="region of interest" description="Disordered" evidence="4">
    <location>
        <begin position="60"/>
        <end position="86"/>
    </location>
</feature>
<evidence type="ECO:0000313" key="7">
    <source>
        <dbReference type="EMBL" id="TFC44670.1"/>
    </source>
</evidence>
<gene>
    <name evidence="7" type="ORF">E3O49_11375</name>
</gene>
<sequence length="431" mass="44274">MSPPPSPGWPAPRRPAPSHPVNTQPPQPPLDFEYRTQSQRVLFGTGRAAELLARVLAEPGGLPGSASTSGSTNASGRTSTPGSDAPRVMVIASRRELERSTGVLGGIRPAAIFDDVVQHVPVESAERARQAARDARIDVLVPIGGGSAIGLAKAVARAEGLPIVAVPTTYSGSEATAVWGQVEHGVKTTGFDPRVLPGTVIYDAELSRALPRDLSVSSGLNALAHGIDALWAPGKNPVSSTIAAEAIRMLAHALPLIADDPGDLAAREEALYGAYLSASAFSSAGSGLHHKICHVLGGTFGLPHSETHAIVLPHVVAFNVPAAPEAEALLARALGAAAAAADLTEVPGPAGTPAEPPTAVESLVALSDRLHAPTALRDFGFREEDITRAVALIVPAAPPSNPRPVTPEALTRLLHDAWSGDAPVSPGALPR</sequence>
<dbReference type="CDD" id="cd08177">
    <property type="entry name" value="MAR"/>
    <property type="match status" value="1"/>
</dbReference>
<comment type="caution">
    <text evidence="7">The sequence shown here is derived from an EMBL/GenBank/DDBJ whole genome shotgun (WGS) entry which is preliminary data.</text>
</comment>
<evidence type="ECO:0000313" key="8">
    <source>
        <dbReference type="Proteomes" id="UP000297403"/>
    </source>
</evidence>
<feature type="domain" description="Alcohol dehydrogenase iron-type/glycerol dehydrogenase GldA" evidence="5">
    <location>
        <begin position="97"/>
        <end position="203"/>
    </location>
</feature>
<evidence type="ECO:0000259" key="6">
    <source>
        <dbReference type="Pfam" id="PF25137"/>
    </source>
</evidence>
<dbReference type="GO" id="GO:0018506">
    <property type="term" value="F:maleylacetate reductase activity"/>
    <property type="evidence" value="ECO:0007669"/>
    <property type="project" value="InterPro"/>
</dbReference>